<feature type="transmembrane region" description="Helical" evidence="10">
    <location>
        <begin position="523"/>
        <end position="539"/>
    </location>
</feature>
<evidence type="ECO:0000256" key="2">
    <source>
        <dbReference type="ARBA" id="ARBA00012543"/>
    </source>
</evidence>
<evidence type="ECO:0000313" key="12">
    <source>
        <dbReference type="Proteomes" id="UP001165060"/>
    </source>
</evidence>
<dbReference type="Proteomes" id="UP001165060">
    <property type="component" value="Unassembled WGS sequence"/>
</dbReference>
<dbReference type="SUPFAM" id="SSF53448">
    <property type="entry name" value="Nucleotide-diphospho-sugar transferases"/>
    <property type="match status" value="1"/>
</dbReference>
<keyword evidence="4" id="KW-0328">Glycosyltransferase</keyword>
<evidence type="ECO:0000256" key="4">
    <source>
        <dbReference type="ARBA" id="ARBA00022676"/>
    </source>
</evidence>
<protein>
    <recommendedName>
        <fullName evidence="2">chitin synthase</fullName>
        <ecNumber evidence="2">2.4.1.16</ecNumber>
    </recommendedName>
</protein>
<proteinExistence type="predicted"/>
<keyword evidence="9" id="KW-0961">Cell wall biogenesis/degradation</keyword>
<feature type="transmembrane region" description="Helical" evidence="10">
    <location>
        <begin position="711"/>
        <end position="729"/>
    </location>
</feature>
<evidence type="ECO:0000256" key="6">
    <source>
        <dbReference type="ARBA" id="ARBA00022692"/>
    </source>
</evidence>
<keyword evidence="3" id="KW-1003">Cell membrane</keyword>
<dbReference type="InterPro" id="IPR004835">
    <property type="entry name" value="Chitin_synth"/>
</dbReference>
<feature type="transmembrane region" description="Helical" evidence="10">
    <location>
        <begin position="736"/>
        <end position="761"/>
    </location>
</feature>
<feature type="transmembrane region" description="Helical" evidence="10">
    <location>
        <begin position="773"/>
        <end position="792"/>
    </location>
</feature>
<evidence type="ECO:0000256" key="3">
    <source>
        <dbReference type="ARBA" id="ARBA00022475"/>
    </source>
</evidence>
<keyword evidence="6 10" id="KW-0812">Transmembrane</keyword>
<evidence type="ECO:0000256" key="7">
    <source>
        <dbReference type="ARBA" id="ARBA00022989"/>
    </source>
</evidence>
<evidence type="ECO:0000313" key="11">
    <source>
        <dbReference type="EMBL" id="GMI26423.1"/>
    </source>
</evidence>
<comment type="caution">
    <text evidence="11">The sequence shown here is derived from an EMBL/GenBank/DDBJ whole genome shotgun (WGS) entry which is preliminary data.</text>
</comment>
<feature type="transmembrane region" description="Helical" evidence="10">
    <location>
        <begin position="602"/>
        <end position="628"/>
    </location>
</feature>
<keyword evidence="12" id="KW-1185">Reference proteome</keyword>
<feature type="transmembrane region" description="Helical" evidence="10">
    <location>
        <begin position="640"/>
        <end position="660"/>
    </location>
</feature>
<dbReference type="InterPro" id="IPR029044">
    <property type="entry name" value="Nucleotide-diphossugar_trans"/>
</dbReference>
<keyword evidence="5" id="KW-0808">Transferase</keyword>
<evidence type="ECO:0000256" key="8">
    <source>
        <dbReference type="ARBA" id="ARBA00023136"/>
    </source>
</evidence>
<reference evidence="11 12" key="1">
    <citation type="journal article" date="2023" name="Commun. Biol.">
        <title>Genome analysis of Parmales, the sister group of diatoms, reveals the evolutionary specialization of diatoms from phago-mixotrophs to photoautotrophs.</title>
        <authorList>
            <person name="Ban H."/>
            <person name="Sato S."/>
            <person name="Yoshikawa S."/>
            <person name="Yamada K."/>
            <person name="Nakamura Y."/>
            <person name="Ichinomiya M."/>
            <person name="Sato N."/>
            <person name="Blanc-Mathieu R."/>
            <person name="Endo H."/>
            <person name="Kuwata A."/>
            <person name="Ogata H."/>
        </authorList>
    </citation>
    <scope>NUCLEOTIDE SEQUENCE [LARGE SCALE GENOMIC DNA]</scope>
</reference>
<dbReference type="EMBL" id="BRYB01002849">
    <property type="protein sequence ID" value="GMI26423.1"/>
    <property type="molecule type" value="Genomic_DNA"/>
</dbReference>
<dbReference type="PANTHER" id="PTHR22914:SF9">
    <property type="entry name" value="CHITIN SYNTHASE 1"/>
    <property type="match status" value="1"/>
</dbReference>
<gene>
    <name evidence="11" type="ORF">TeGR_g5402</name>
</gene>
<dbReference type="EC" id="2.4.1.16" evidence="2"/>
<evidence type="ECO:0000256" key="5">
    <source>
        <dbReference type="ARBA" id="ARBA00022679"/>
    </source>
</evidence>
<organism evidence="11 12">
    <name type="scientific">Tetraparma gracilis</name>
    <dbReference type="NCBI Taxonomy" id="2962635"/>
    <lineage>
        <taxon>Eukaryota</taxon>
        <taxon>Sar</taxon>
        <taxon>Stramenopiles</taxon>
        <taxon>Ochrophyta</taxon>
        <taxon>Bolidophyceae</taxon>
        <taxon>Parmales</taxon>
        <taxon>Triparmaceae</taxon>
        <taxon>Tetraparma</taxon>
    </lineage>
</organism>
<dbReference type="Pfam" id="PF01644">
    <property type="entry name" value="Chitin_synth_1"/>
    <property type="match status" value="1"/>
</dbReference>
<name>A0ABQ6MHI8_9STRA</name>
<evidence type="ECO:0000256" key="9">
    <source>
        <dbReference type="ARBA" id="ARBA00023316"/>
    </source>
</evidence>
<dbReference type="PANTHER" id="PTHR22914">
    <property type="entry name" value="CHITIN SYNTHASE"/>
    <property type="match status" value="1"/>
</dbReference>
<keyword evidence="7 10" id="KW-1133">Transmembrane helix</keyword>
<evidence type="ECO:0000256" key="10">
    <source>
        <dbReference type="SAM" id="Phobius"/>
    </source>
</evidence>
<comment type="subcellular location">
    <subcellularLocation>
        <location evidence="1">Cell membrane</location>
        <topology evidence="1">Multi-pass membrane protein</topology>
    </subcellularLocation>
</comment>
<feature type="transmembrane region" description="Helical" evidence="10">
    <location>
        <begin position="560"/>
        <end position="582"/>
    </location>
</feature>
<evidence type="ECO:0000256" key="1">
    <source>
        <dbReference type="ARBA" id="ARBA00004651"/>
    </source>
</evidence>
<sequence>MSTTKYAPLLDSQDDPNSDSVAISFDKGHSFGCFVSGARPDPFLTGEVLRPLPTGAEVVAALVPAYNEEASDALTTLTDLWYQEQHLKDGKKILVNVVLDGLDRGPGGKKIMSDSMRSWLGLCFPGCEEQWRSFESNTDMSNNLFLQRVGPTGELCPVEFAEGMSLYLTVLVKRGNRLKFNSHEWFLKGLALQYRKQVQYVFLTDAGTGFDRNCLSHLVEHLARSSPDVVAVTGRQRVKTAAMQSHGQVCSEAFLSRAWWLRSLQAYEYEAGVSTFNGVFSLLGYMPVLPGPCALLKFKTCLEDGGIDEYLDLVNSPPEDDASDVELWQRGNENLAEDRILSFTIVFPARIKAVRRTEWVPLALFYYDAETEFRTLCPQRRRWINGTYAAYLTVADRLNDLVGRGAAPASEIDVTARPRASSLDTTISGMTGGGVTISTGSSGSQFDAAVGLCWKRQKQRWAGGCAVLRLRALLVLVRLQIAMHYITCLSPSLFGLAVRLSLLTLISNSTAPGTLWEEDRESRARFVCLFSDVAIWLGLRAWINVHSKSAPGRVDTRIMVFFSLIVTCCYSILLTGLGSYTAQVEVGDCFEGDEDCDSLPEWMMLFPLVIAVIQFAFPLLLATGYGFLAAVGNAYSFRSLLANLALSFGHVFVSAAPYLASLPCYVSLMHLYSTARLHDLSWGTRDTSQGEDLAARQSKISQVSADFSRDVLLYNGFVLAAGFSLDLLFGPKSTALILAGVALVVVVPSMAHVAGSLVHLIMHMVTPHRHKMFWRIMLVLAGIGGIIAIGYLNPNHD</sequence>
<keyword evidence="8 10" id="KW-0472">Membrane</keyword>
<accession>A0ABQ6MHI8</accession>